<gene>
    <name evidence="1" type="ORF">Pint_25014</name>
</gene>
<accession>A0ACC0YFI5</accession>
<comment type="caution">
    <text evidence="1">The sequence shown here is derived from an EMBL/GenBank/DDBJ whole genome shotgun (WGS) entry which is preliminary data.</text>
</comment>
<evidence type="ECO:0000313" key="2">
    <source>
        <dbReference type="Proteomes" id="UP001163603"/>
    </source>
</evidence>
<reference evidence="2" key="1">
    <citation type="journal article" date="2023" name="G3 (Bethesda)">
        <title>Genome assembly and association tests identify interacting loci associated with vigor, precocity, and sex in interspecific pistachio rootstocks.</title>
        <authorList>
            <person name="Palmer W."/>
            <person name="Jacygrad E."/>
            <person name="Sagayaradj S."/>
            <person name="Cavanaugh K."/>
            <person name="Han R."/>
            <person name="Bertier L."/>
            <person name="Beede B."/>
            <person name="Kafkas S."/>
            <person name="Golino D."/>
            <person name="Preece J."/>
            <person name="Michelmore R."/>
        </authorList>
    </citation>
    <scope>NUCLEOTIDE SEQUENCE [LARGE SCALE GENOMIC DNA]</scope>
</reference>
<dbReference type="EMBL" id="CM047742">
    <property type="protein sequence ID" value="KAJ0034897.1"/>
    <property type="molecule type" value="Genomic_DNA"/>
</dbReference>
<name>A0ACC0YFI5_9ROSI</name>
<evidence type="ECO:0000313" key="1">
    <source>
        <dbReference type="EMBL" id="KAJ0034897.1"/>
    </source>
</evidence>
<dbReference type="Proteomes" id="UP001163603">
    <property type="component" value="Chromosome 7"/>
</dbReference>
<organism evidence="1 2">
    <name type="scientific">Pistacia integerrima</name>
    <dbReference type="NCBI Taxonomy" id="434235"/>
    <lineage>
        <taxon>Eukaryota</taxon>
        <taxon>Viridiplantae</taxon>
        <taxon>Streptophyta</taxon>
        <taxon>Embryophyta</taxon>
        <taxon>Tracheophyta</taxon>
        <taxon>Spermatophyta</taxon>
        <taxon>Magnoliopsida</taxon>
        <taxon>eudicotyledons</taxon>
        <taxon>Gunneridae</taxon>
        <taxon>Pentapetalae</taxon>
        <taxon>rosids</taxon>
        <taxon>malvids</taxon>
        <taxon>Sapindales</taxon>
        <taxon>Anacardiaceae</taxon>
        <taxon>Pistacia</taxon>
    </lineage>
</organism>
<protein>
    <submittedName>
        <fullName evidence="1">Uncharacterized protein</fullName>
    </submittedName>
</protein>
<keyword evidence="2" id="KW-1185">Reference proteome</keyword>
<sequence length="1209" mass="133392">MGSLGDDDAKNQPIKTNPNVDFPHTQMQAFDSQFTPPPSPVQLFFLKLGVRVEEYDDNKLQFDDTVPVEDACQTQAPNFAGETQALNFDDEPITFNFGDEAQGFNFGDETQALNFVDEHQALHFGDETQVLDFGGETQVLDYLDGVENLGTQLLDVFDNKVADDSDIEGSDRTEVLGFGDDISDDDSARRWGDQWLEKEKVCTSSASEEGEKVSREGPDSLNGEPCNSGPQVSTTPVTPVTQGTLPGTGSVPRFTSIRVASLRASGLAARSLYLKEANCNSCSAQTNGVFSDQDDTRNTWADPKVIDKIDQVHDSEKDNEKGKGLRNGNKCRLGSLTARKLFTEDSLSENEGLPCNSENTDGGENQLQLPVCDVELAGLSYIDSQEPGELSQTNALKFVEMYIEKSNFVKSDHEMDGGKSTGGKSKPLPIAKGPQSLAKKVNNRITVGEKGIFDWDDNQEDEGGGDIFCRRKEEFFGSGNHVLRSLTEPQNMQLDVCREKEKQLDVHDKITVCSDSRLILHNMKENKKKAQEGEIKFKKNLAFEFDEQFDTDSSRGQMEDIVSKTDGPEMLNVGPDTQMAAEAMEALFFGEVSANHDAKDLQSNSNGPTEGSLEGKSTNKVRSSRKNVRVSDVGVATRLSKKIKRNGKRLSEDSPVPSAKPSENIRKKSALPVITNKRKRAKSTTEGHVSISGTKNMVMMPSKIIGQRKSEVGSKSSHCKEFNRSLEKTVIRTGRSINQLNLPKEVSTYAPIAYRTRHSKSVNKSKTPEHVPGDCREDINHLEVGAVEGNGVDTADVEASEVLHAKRKSSKLGINQSGDIKRAKPSQPDQLYSELTAMNNGIDTSTHPKGRRSQRSSSGQVNGSNKLDDQFKPSILPEGINQFISVHKRSRSNAGNNSISLTTERKTRSSVRACACNSTDMKGKISIDLMAVKELQHPDRKSVAYSLTVAENAEVNDKIYRSPGEKSEASDAACPSPANCMTPVNAASPVCMGNEYLKQSCKKNLSRSCLMREISSLSPTEPEPISPLKDLRKRRDMSSIRVLFSHHLDEDIIKRQKKILARLGASEAISITDATHFITDQFVRTRNMLEAIASGKPVVTHLWLKSIGQVKGRRVFITPHIKPSKETISGLVKAVHGQVVERIGRSADGMLILSCEEDYRICEPFLEKGAAVYSSELLLNGIVIQKLEYERHRLFTDHVKRTRSTMWLK</sequence>
<proteinExistence type="predicted"/>